<feature type="binding site" evidence="12">
    <location>
        <position position="230"/>
    </location>
    <ligand>
        <name>Mg(2+)</name>
        <dbReference type="ChEBI" id="CHEBI:18420"/>
    </ligand>
</feature>
<reference evidence="16" key="1">
    <citation type="submission" date="2020-01" db="EMBL/GenBank/DDBJ databases">
        <authorList>
            <consortium name="DOE Joint Genome Institute"/>
            <person name="Haridas S."/>
            <person name="Albert R."/>
            <person name="Binder M."/>
            <person name="Bloem J."/>
            <person name="Labutti K."/>
            <person name="Salamov A."/>
            <person name="Andreopoulos B."/>
            <person name="Baker S.E."/>
            <person name="Barry K."/>
            <person name="Bills G."/>
            <person name="Bluhm B.H."/>
            <person name="Cannon C."/>
            <person name="Castanera R."/>
            <person name="Culley D.E."/>
            <person name="Daum C."/>
            <person name="Ezra D."/>
            <person name="Gonzalez J.B."/>
            <person name="Henrissat B."/>
            <person name="Kuo A."/>
            <person name="Liang C."/>
            <person name="Lipzen A."/>
            <person name="Lutzoni F."/>
            <person name="Magnuson J."/>
            <person name="Mondo S."/>
            <person name="Nolan M."/>
            <person name="Ohm R."/>
            <person name="Pangilinan J."/>
            <person name="Park H.-J."/>
            <person name="Ramirez L."/>
            <person name="Alfaro M."/>
            <person name="Sun H."/>
            <person name="Tritt A."/>
            <person name="Yoshinaga Y."/>
            <person name="Zwiers L.-H."/>
            <person name="Turgeon B.G."/>
            <person name="Goodwin S.B."/>
            <person name="Spatafora J.W."/>
            <person name="Crous P.W."/>
            <person name="Grigoriev I.V."/>
        </authorList>
    </citation>
    <scope>NUCLEOTIDE SEQUENCE</scope>
    <source>
        <strain evidence="16">IPT5</strain>
    </source>
</reference>
<keyword evidence="6 12" id="KW-0106">Calcium</keyword>
<evidence type="ECO:0000256" key="8">
    <source>
        <dbReference type="ARBA" id="ARBA00022878"/>
    </source>
</evidence>
<evidence type="ECO:0000256" key="2">
    <source>
        <dbReference type="ARBA" id="ARBA00010211"/>
    </source>
</evidence>
<dbReference type="InterPro" id="IPR015377">
    <property type="entry name" value="Fumarylacetoacetase_N"/>
</dbReference>
<dbReference type="Pfam" id="PF01557">
    <property type="entry name" value="FAA_hydrolase"/>
    <property type="match status" value="1"/>
</dbReference>
<organism evidence="16 17">
    <name type="scientific">Plenodomus tracheiphilus IPT5</name>
    <dbReference type="NCBI Taxonomy" id="1408161"/>
    <lineage>
        <taxon>Eukaryota</taxon>
        <taxon>Fungi</taxon>
        <taxon>Dikarya</taxon>
        <taxon>Ascomycota</taxon>
        <taxon>Pezizomycotina</taxon>
        <taxon>Dothideomycetes</taxon>
        <taxon>Pleosporomycetidae</taxon>
        <taxon>Pleosporales</taxon>
        <taxon>Pleosporineae</taxon>
        <taxon>Leptosphaeriaceae</taxon>
        <taxon>Plenodomus</taxon>
    </lineage>
</organism>
<sequence>MVGSPFTIHNIPFGVISTEEEPAPRCATAIGNYAIDLVAYSAGGRLIEVDSNIFFQEVFNLSTLNTFAALPQKVRQQVRRKIIEDIQNVNIDKDCLVPLEKVTMHLPMRIGGFSDFYCSLEHCQNIPKNWFYAPSVYNSRVSSVIPSPQPVRRPRGIYFKDGDTPTYGPSYRVDYELEMGFFVSKPIPFGSELSIESAPEHIFGFVLLNDWSARDLQMFEMKPLGPFHGKGFGTSISTWVVTMDALTTSRCSPKTIQDPPPFEHLRWNGKDDGAIDIALKATLRRRDKTYTLGTSNLRYLYWTPFQQLTHHASAMCGLDTGDLLGTGTVSGDAIDSQGNKTELGCLYEATQGGDQWVYLEDGTKIKYLEDQDEVVLEGWCKDRDGELVLGFGECRGKVLPSLE</sequence>
<keyword evidence="8 13" id="KW-0828">Tyrosine catabolism</keyword>
<evidence type="ECO:0000256" key="4">
    <source>
        <dbReference type="ARBA" id="ARBA00022723"/>
    </source>
</evidence>
<comment type="pathway">
    <text evidence="1 13">Amino-acid degradation; L-phenylalanine degradation; acetoacetate and fumarate from L-phenylalanine: step 6/6.</text>
</comment>
<keyword evidence="5 13" id="KW-0378">Hydrolase</keyword>
<dbReference type="PANTHER" id="PTHR43069:SF2">
    <property type="entry name" value="FUMARYLACETOACETASE"/>
    <property type="match status" value="1"/>
</dbReference>
<keyword evidence="9 13" id="KW-0585">Phenylalanine catabolism</keyword>
<dbReference type="GO" id="GO:0006559">
    <property type="term" value="P:L-phenylalanine catabolic process"/>
    <property type="evidence" value="ECO:0007669"/>
    <property type="project" value="UniProtKB-UniRule"/>
</dbReference>
<dbReference type="OrthoDB" id="9971669at2759"/>
<dbReference type="Gene3D" id="2.30.30.230">
    <property type="entry name" value="Fumarylacetoacetase, N-terminal domain"/>
    <property type="match status" value="1"/>
</dbReference>
<name>A0A6A7ARW5_9PLEO</name>
<feature type="binding site" evidence="12">
    <location>
        <position position="234"/>
    </location>
    <ligand>
        <name>Mg(2+)</name>
        <dbReference type="ChEBI" id="CHEBI:18420"/>
    </ligand>
</feature>
<accession>A0A6A7ARW5</accession>
<dbReference type="EC" id="3.7.1.2" evidence="3 13"/>
<evidence type="ECO:0000313" key="17">
    <source>
        <dbReference type="Proteomes" id="UP000799423"/>
    </source>
</evidence>
<keyword evidence="17" id="KW-1185">Reference proteome</keyword>
<dbReference type="Proteomes" id="UP000799423">
    <property type="component" value="Unassembled WGS sequence"/>
</dbReference>
<dbReference type="Gene3D" id="3.90.850.10">
    <property type="entry name" value="Fumarylacetoacetase-like, C-terminal domain"/>
    <property type="match status" value="1"/>
</dbReference>
<feature type="binding site" evidence="11">
    <location>
        <position position="117"/>
    </location>
    <ligand>
        <name>substrate</name>
    </ligand>
</feature>
<feature type="binding site" evidence="12">
    <location>
        <position position="176"/>
    </location>
    <ligand>
        <name>Ca(2+)</name>
        <dbReference type="ChEBI" id="CHEBI:29108"/>
    </ligand>
</feature>
<comment type="similarity">
    <text evidence="2 13">Belongs to the FAH family.</text>
</comment>
<gene>
    <name evidence="16" type="ORF">T440DRAFT_502266</name>
</gene>
<evidence type="ECO:0000256" key="6">
    <source>
        <dbReference type="ARBA" id="ARBA00022837"/>
    </source>
</evidence>
<evidence type="ECO:0000256" key="13">
    <source>
        <dbReference type="RuleBase" id="RU366008"/>
    </source>
</evidence>
<feature type="domain" description="Fumarylacetoacetase N-terminal" evidence="15">
    <location>
        <begin position="9"/>
        <end position="107"/>
    </location>
</feature>
<dbReference type="GO" id="GO:0046872">
    <property type="term" value="F:metal ion binding"/>
    <property type="evidence" value="ECO:0007669"/>
    <property type="project" value="UniProtKB-UniRule"/>
</dbReference>
<feature type="binding site" evidence="12">
    <location>
        <position position="178"/>
    </location>
    <ligand>
        <name>Ca(2+)</name>
        <dbReference type="ChEBI" id="CHEBI:29108"/>
    </ligand>
</feature>
<feature type="domain" description="Fumarylacetoacetase-like C-terminal" evidence="14">
    <location>
        <begin position="114"/>
        <end position="398"/>
    </location>
</feature>
<proteinExistence type="inferred from homology"/>
<feature type="binding site" evidence="12">
    <location>
        <position position="210"/>
    </location>
    <ligand>
        <name>Mg(2+)</name>
        <dbReference type="ChEBI" id="CHEBI:18420"/>
    </ligand>
</feature>
<feature type="binding site" evidence="11">
    <location>
        <position position="217"/>
    </location>
    <ligand>
        <name>substrate</name>
    </ligand>
</feature>
<protein>
    <recommendedName>
        <fullName evidence="3 13">Fumarylacetoacetase</fullName>
        <ecNumber evidence="3 13">3.7.1.2</ecNumber>
    </recommendedName>
    <alternativeName>
        <fullName evidence="13">Fumarylacetoacetate hydrolase</fullName>
    </alternativeName>
</protein>
<evidence type="ECO:0000313" key="16">
    <source>
        <dbReference type="EMBL" id="KAF2845803.1"/>
    </source>
</evidence>
<dbReference type="UniPathway" id="UPA00139">
    <property type="reaction ID" value="UER00341"/>
</dbReference>
<evidence type="ECO:0000256" key="3">
    <source>
        <dbReference type="ARBA" id="ARBA00012094"/>
    </source>
</evidence>
<feature type="binding site" evidence="12">
    <location>
        <position position="115"/>
    </location>
    <ligand>
        <name>Ca(2+)</name>
        <dbReference type="ChEBI" id="CHEBI:29108"/>
    </ligand>
</feature>
<dbReference type="InterPro" id="IPR005959">
    <property type="entry name" value="Fumarylacetoacetase"/>
</dbReference>
<evidence type="ECO:0000256" key="11">
    <source>
        <dbReference type="PIRSR" id="PIRSR605959-2"/>
    </source>
</evidence>
<dbReference type="PANTHER" id="PTHR43069">
    <property type="entry name" value="FUMARYLACETOACETASE"/>
    <property type="match status" value="1"/>
</dbReference>
<comment type="cofactor">
    <cofactor evidence="13">
        <name>Mg(2+)</name>
        <dbReference type="ChEBI" id="CHEBI:18420"/>
    </cofactor>
    <cofactor evidence="13">
        <name>Ca(2+)</name>
        <dbReference type="ChEBI" id="CHEBI:29108"/>
    </cofactor>
</comment>
<evidence type="ECO:0000259" key="15">
    <source>
        <dbReference type="Pfam" id="PF09298"/>
    </source>
</evidence>
<dbReference type="GO" id="GO:0006572">
    <property type="term" value="P:L-tyrosine catabolic process"/>
    <property type="evidence" value="ECO:0007669"/>
    <property type="project" value="UniProtKB-UniRule"/>
</dbReference>
<dbReference type="InterPro" id="IPR011234">
    <property type="entry name" value="Fumarylacetoacetase-like_C"/>
</dbReference>
<keyword evidence="4 12" id="KW-0479">Metal-binding</keyword>
<evidence type="ECO:0000256" key="7">
    <source>
        <dbReference type="ARBA" id="ARBA00022842"/>
    </source>
</evidence>
<evidence type="ECO:0000259" key="14">
    <source>
        <dbReference type="Pfam" id="PF01557"/>
    </source>
</evidence>
<feature type="binding site" evidence="12">
    <location>
        <position position="210"/>
    </location>
    <ligand>
        <name>Ca(2+)</name>
        <dbReference type="ChEBI" id="CHEBI:29108"/>
    </ligand>
</feature>
<keyword evidence="7 12" id="KW-0460">Magnesium</keyword>
<dbReference type="Pfam" id="PF09298">
    <property type="entry name" value="FAA_hydrolase_N"/>
    <property type="match status" value="1"/>
</dbReference>
<evidence type="ECO:0000256" key="5">
    <source>
        <dbReference type="ARBA" id="ARBA00022801"/>
    </source>
</evidence>
<dbReference type="GO" id="GO:1902000">
    <property type="term" value="P:homogentisate catabolic process"/>
    <property type="evidence" value="ECO:0007669"/>
    <property type="project" value="TreeGrafter"/>
</dbReference>
<dbReference type="SUPFAM" id="SSF63433">
    <property type="entry name" value="Fumarylacetoacetate hydrolase, FAH, N-terminal domain"/>
    <property type="match status" value="1"/>
</dbReference>
<feature type="active site" description="Proton acceptor" evidence="10">
    <location>
        <position position="122"/>
    </location>
</feature>
<evidence type="ECO:0000256" key="10">
    <source>
        <dbReference type="PIRSR" id="PIRSR605959-1"/>
    </source>
</evidence>
<evidence type="ECO:0000256" key="9">
    <source>
        <dbReference type="ARBA" id="ARBA00023232"/>
    </source>
</evidence>
<comment type="catalytic activity">
    <reaction evidence="13">
        <text>4-fumarylacetoacetate + H2O = acetoacetate + fumarate + H(+)</text>
        <dbReference type="Rhea" id="RHEA:10244"/>
        <dbReference type="ChEBI" id="CHEBI:13705"/>
        <dbReference type="ChEBI" id="CHEBI:15377"/>
        <dbReference type="ChEBI" id="CHEBI:15378"/>
        <dbReference type="ChEBI" id="CHEBI:18034"/>
        <dbReference type="ChEBI" id="CHEBI:29806"/>
        <dbReference type="EC" id="3.7.1.2"/>
    </reaction>
</comment>
<dbReference type="EMBL" id="MU006342">
    <property type="protein sequence ID" value="KAF2845803.1"/>
    <property type="molecule type" value="Genomic_DNA"/>
</dbReference>
<dbReference type="SUPFAM" id="SSF56529">
    <property type="entry name" value="FAH"/>
    <property type="match status" value="1"/>
</dbReference>
<dbReference type="AlphaFoldDB" id="A0A6A7ARW5"/>
<dbReference type="GO" id="GO:0004334">
    <property type="term" value="F:fumarylacetoacetase activity"/>
    <property type="evidence" value="ECO:0007669"/>
    <property type="project" value="UniProtKB-UniRule"/>
</dbReference>
<evidence type="ECO:0000256" key="1">
    <source>
        <dbReference type="ARBA" id="ARBA00004782"/>
    </source>
</evidence>
<dbReference type="InterPro" id="IPR036663">
    <property type="entry name" value="Fumarylacetoacetase_C_sf"/>
</dbReference>
<evidence type="ECO:0000256" key="12">
    <source>
        <dbReference type="PIRSR" id="PIRSR605959-3"/>
    </source>
</evidence>
<feature type="binding site" evidence="11">
    <location>
        <position position="328"/>
    </location>
    <ligand>
        <name>substrate</name>
    </ligand>
</feature>
<dbReference type="InterPro" id="IPR036462">
    <property type="entry name" value="Fumarylacetoacetase_N_sf"/>
</dbReference>